<dbReference type="WBParaSite" id="TTAC_0000554201-mRNA-1">
    <property type="protein sequence ID" value="TTAC_0000554201-mRNA-1"/>
    <property type="gene ID" value="TTAC_0000554201"/>
</dbReference>
<dbReference type="STRING" id="6205.A0A0R3WXQ2"/>
<reference evidence="1 2" key="2">
    <citation type="submission" date="2018-11" db="EMBL/GenBank/DDBJ databases">
        <authorList>
            <consortium name="Pathogen Informatics"/>
        </authorList>
    </citation>
    <scope>NUCLEOTIDE SEQUENCE [LARGE SCALE GENOMIC DNA]</scope>
</reference>
<dbReference type="AlphaFoldDB" id="A0A0R3WXQ2"/>
<evidence type="ECO:0000313" key="2">
    <source>
        <dbReference type="Proteomes" id="UP000274429"/>
    </source>
</evidence>
<dbReference type="EMBL" id="UYWX01007839">
    <property type="protein sequence ID" value="VDM27155.1"/>
    <property type="molecule type" value="Genomic_DNA"/>
</dbReference>
<organism evidence="3">
    <name type="scientific">Hydatigena taeniaeformis</name>
    <name type="common">Feline tapeworm</name>
    <name type="synonym">Taenia taeniaeformis</name>
    <dbReference type="NCBI Taxonomy" id="6205"/>
    <lineage>
        <taxon>Eukaryota</taxon>
        <taxon>Metazoa</taxon>
        <taxon>Spiralia</taxon>
        <taxon>Lophotrochozoa</taxon>
        <taxon>Platyhelminthes</taxon>
        <taxon>Cestoda</taxon>
        <taxon>Eucestoda</taxon>
        <taxon>Cyclophyllidea</taxon>
        <taxon>Taeniidae</taxon>
        <taxon>Hydatigera</taxon>
    </lineage>
</organism>
<dbReference type="Proteomes" id="UP000274429">
    <property type="component" value="Unassembled WGS sequence"/>
</dbReference>
<proteinExistence type="predicted"/>
<name>A0A0R3WXQ2_HYDTA</name>
<accession>A0A0R3WXQ2</accession>
<sequence length="255" mass="28061">MWLRDEKNTLDVALVKEVDSGPLPRLRIQPRSLASGFYHVGLSARDRYADGREEMVDVDDGYIEILAAPLIIRLLNTSMSRVSVSQDSGDLCLRPEVYSIAPTNAQLIEARLPWWNITCTVVDAAYIGAECGIAELPSQKGSICIPTKWLQLHRIYKFMAVGRTLTQVGKGEIEIVVDAMGALGIRISALKRGLLWEGFDIHGAYISANATLVLTGRCSEACPKPYQWRIFEVRGGESTATELLPEALQSNVEGA</sequence>
<evidence type="ECO:0000313" key="1">
    <source>
        <dbReference type="EMBL" id="VDM27155.1"/>
    </source>
</evidence>
<reference evidence="3" key="1">
    <citation type="submission" date="2017-02" db="UniProtKB">
        <authorList>
            <consortium name="WormBaseParasite"/>
        </authorList>
    </citation>
    <scope>IDENTIFICATION</scope>
</reference>
<evidence type="ECO:0000313" key="3">
    <source>
        <dbReference type="WBParaSite" id="TTAC_0000554201-mRNA-1"/>
    </source>
</evidence>
<protein>
    <submittedName>
        <fullName evidence="3">Ig-like domain-containing protein</fullName>
    </submittedName>
</protein>
<dbReference type="OrthoDB" id="10536079at2759"/>
<gene>
    <name evidence="1" type="ORF">TTAC_LOCUS5524</name>
</gene>
<keyword evidence="2" id="KW-1185">Reference proteome</keyword>